<dbReference type="Pfam" id="PF03932">
    <property type="entry name" value="CutC"/>
    <property type="match status" value="1"/>
</dbReference>
<proteinExistence type="inferred from homology"/>
<dbReference type="HAMAP" id="MF_00795">
    <property type="entry name" value="CutC"/>
    <property type="match status" value="1"/>
</dbReference>
<dbReference type="PANTHER" id="PTHR12598">
    <property type="entry name" value="COPPER HOMEOSTASIS PROTEIN CUTC"/>
    <property type="match status" value="1"/>
</dbReference>
<dbReference type="InterPro" id="IPR036822">
    <property type="entry name" value="CutC-like_dom_sf"/>
</dbReference>
<evidence type="ECO:0000256" key="1">
    <source>
        <dbReference type="ARBA" id="ARBA00007768"/>
    </source>
</evidence>
<protein>
    <recommendedName>
        <fullName evidence="2">PF03932 family protein CutC</fullName>
    </recommendedName>
</protein>
<name>A0A173R4K5_ANAHA</name>
<dbReference type="Gene3D" id="3.20.20.380">
    <property type="entry name" value="Copper homeostasis (CutC) domain"/>
    <property type="match status" value="1"/>
</dbReference>
<comment type="subcellular location">
    <subcellularLocation>
        <location evidence="2">Cytoplasm</location>
    </subcellularLocation>
</comment>
<accession>A0A173R4K5</accession>
<sequence length="243" mass="27019">MIEVCCGSFEDAMMASECGVKRVELNSALSLGGLTPSLGSLIMIKQYSDIEIVSMVRARAGGFCYTNYQYEQMLENLKLLLAYGTDGVSFGFLNEDRTIDKNRCQEFLENVKNEGRKATFHRAFDCTRDPYEAIETLIDLGFDRLLTSGQEATAEEGIHLLADLQKKYGNQIEIIAGCGVNENNAQKIIDKTGIKQLHSTCRGWGVDATGMGERVSFQVSDEDGDRYRSVSVDRIKKFVEICG</sequence>
<dbReference type="AlphaFoldDB" id="A0A173R4K5"/>
<dbReference type="GO" id="GO:0005507">
    <property type="term" value="F:copper ion binding"/>
    <property type="evidence" value="ECO:0007669"/>
    <property type="project" value="TreeGrafter"/>
</dbReference>
<dbReference type="GO" id="GO:0005737">
    <property type="term" value="C:cytoplasm"/>
    <property type="evidence" value="ECO:0007669"/>
    <property type="project" value="UniProtKB-SubCell"/>
</dbReference>
<keyword evidence="2" id="KW-0963">Cytoplasm</keyword>
<evidence type="ECO:0000256" key="2">
    <source>
        <dbReference type="HAMAP-Rule" id="MF_00795"/>
    </source>
</evidence>
<comment type="caution">
    <text evidence="2">Once thought to be involved in copper homeostasis, experiments in E.coli have shown this is not the case.</text>
</comment>
<dbReference type="PANTHER" id="PTHR12598:SF0">
    <property type="entry name" value="COPPER HOMEOSTASIS PROTEIN CUTC HOMOLOG"/>
    <property type="match status" value="1"/>
</dbReference>
<evidence type="ECO:0000313" key="4">
    <source>
        <dbReference type="Proteomes" id="UP000095598"/>
    </source>
</evidence>
<gene>
    <name evidence="2 3" type="primary">cutC</name>
    <name evidence="3" type="ORF">ERS852425_00260</name>
</gene>
<dbReference type="Proteomes" id="UP000095598">
    <property type="component" value="Unassembled WGS sequence"/>
</dbReference>
<evidence type="ECO:0000313" key="3">
    <source>
        <dbReference type="EMBL" id="CUM72762.1"/>
    </source>
</evidence>
<organism evidence="3 4">
    <name type="scientific">Anaerostipes hadrus</name>
    <dbReference type="NCBI Taxonomy" id="649756"/>
    <lineage>
        <taxon>Bacteria</taxon>
        <taxon>Bacillati</taxon>
        <taxon>Bacillota</taxon>
        <taxon>Clostridia</taxon>
        <taxon>Lachnospirales</taxon>
        <taxon>Lachnospiraceae</taxon>
        <taxon>Anaerostipes</taxon>
    </lineage>
</organism>
<dbReference type="RefSeq" id="WP_055257602.1">
    <property type="nucleotide sequence ID" value="NZ_CYXT01000001.1"/>
</dbReference>
<comment type="similarity">
    <text evidence="1 2">Belongs to the CutC family.</text>
</comment>
<reference evidence="3 4" key="1">
    <citation type="submission" date="2015-09" db="EMBL/GenBank/DDBJ databases">
        <authorList>
            <consortium name="Pathogen Informatics"/>
        </authorList>
    </citation>
    <scope>NUCLEOTIDE SEQUENCE [LARGE SCALE GENOMIC DNA]</scope>
    <source>
        <strain evidence="3 4">2789STDY5608868</strain>
    </source>
</reference>
<dbReference type="SUPFAM" id="SSF110395">
    <property type="entry name" value="CutC-like"/>
    <property type="match status" value="1"/>
</dbReference>
<dbReference type="InterPro" id="IPR005627">
    <property type="entry name" value="CutC-like"/>
</dbReference>
<dbReference type="EMBL" id="CYXT01000001">
    <property type="protein sequence ID" value="CUM72762.1"/>
    <property type="molecule type" value="Genomic_DNA"/>
</dbReference>